<accession>A0A147BT67</accession>
<evidence type="ECO:0000313" key="1">
    <source>
        <dbReference type="EMBL" id="JAR93959.1"/>
    </source>
</evidence>
<dbReference type="PANTHER" id="PTHR33426">
    <property type="entry name" value="C2H2-TYPE DOMAIN-CONTAINING PROTEIN"/>
    <property type="match status" value="1"/>
</dbReference>
<name>A0A147BT67_IXORI</name>
<proteinExistence type="predicted"/>
<protein>
    <submittedName>
        <fullName evidence="1">Putative secreted protein</fullName>
    </submittedName>
</protein>
<organism evidence="1">
    <name type="scientific">Ixodes ricinus</name>
    <name type="common">Common tick</name>
    <name type="synonym">Acarus ricinus</name>
    <dbReference type="NCBI Taxonomy" id="34613"/>
    <lineage>
        <taxon>Eukaryota</taxon>
        <taxon>Metazoa</taxon>
        <taxon>Ecdysozoa</taxon>
        <taxon>Arthropoda</taxon>
        <taxon>Chelicerata</taxon>
        <taxon>Arachnida</taxon>
        <taxon>Acari</taxon>
        <taxon>Parasitiformes</taxon>
        <taxon>Ixodida</taxon>
        <taxon>Ixodoidea</taxon>
        <taxon>Ixodidae</taxon>
        <taxon>Ixodinae</taxon>
        <taxon>Ixodes</taxon>
    </lineage>
</organism>
<dbReference type="PANTHER" id="PTHR33426:SF36">
    <property type="entry name" value="C2H2-TYPE DOMAIN-CONTAINING PROTEIN"/>
    <property type="match status" value="1"/>
</dbReference>
<reference evidence="1" key="1">
    <citation type="journal article" date="2018" name="PLoS Negl. Trop. Dis.">
        <title>Sialome diversity of ticks revealed by RNAseq of single tick salivary glands.</title>
        <authorList>
            <person name="Perner J."/>
            <person name="Kropackova S."/>
            <person name="Kopacek P."/>
            <person name="Ribeiro J.M."/>
        </authorList>
    </citation>
    <scope>NUCLEOTIDE SEQUENCE</scope>
    <source>
        <strain evidence="1">Siblings of single egg batch collected in Ceske Budejovice</strain>
        <tissue evidence="1">Salivary glands</tissue>
    </source>
</reference>
<dbReference type="AlphaFoldDB" id="A0A147BT67"/>
<sequence length="83" mass="9546">MAYAFKRLLTGFTLVGSLPTVGSLMSRQVRFLCKFFLTCATPVRFLARMDSFVIHKVIPFCKRLLANLTTEWFLHRVSPHVNP</sequence>
<dbReference type="EMBL" id="GEGO01001445">
    <property type="protein sequence ID" value="JAR93959.1"/>
    <property type="molecule type" value="Transcribed_RNA"/>
</dbReference>